<dbReference type="Proteomes" id="UP001595821">
    <property type="component" value="Unassembled WGS sequence"/>
</dbReference>
<sequence length="165" mass="18616">MADDTPESTFRQSSTGTVDGRERSDTERRMTGPANESHSLRGPIDRRSLRQFRDEFEQVEPLASGELDDPFDPSELRIVLDDGIGDSAGGRFDVRWSTRGDYNIHYSDDRGFDLRWDIHQHDYPAPNDDAHFHPPPEASSKAQDVEGSCIRVRRVSLVAMATAKI</sequence>
<dbReference type="InterPro" id="IPR045397">
    <property type="entry name" value="TumE-like"/>
</dbReference>
<gene>
    <name evidence="2" type="ORF">ACFOZ7_03815</name>
</gene>
<dbReference type="GeneID" id="71856459"/>
<dbReference type="AlphaFoldDB" id="A0ABD5NWL3"/>
<feature type="region of interest" description="Disordered" evidence="1">
    <location>
        <begin position="1"/>
        <end position="73"/>
    </location>
</feature>
<reference evidence="2 3" key="1">
    <citation type="journal article" date="2014" name="Int. J. Syst. Evol. Microbiol.">
        <title>Complete genome sequence of Corynebacterium casei LMG S-19264T (=DSM 44701T), isolated from a smear-ripened cheese.</title>
        <authorList>
            <consortium name="US DOE Joint Genome Institute (JGI-PGF)"/>
            <person name="Walter F."/>
            <person name="Albersmeier A."/>
            <person name="Kalinowski J."/>
            <person name="Ruckert C."/>
        </authorList>
    </citation>
    <scope>NUCLEOTIDE SEQUENCE [LARGE SCALE GENOMIC DNA]</scope>
    <source>
        <strain evidence="2 3">IBRC-M 10912</strain>
    </source>
</reference>
<feature type="compositionally biased region" description="Basic and acidic residues" evidence="1">
    <location>
        <begin position="19"/>
        <end position="30"/>
    </location>
</feature>
<feature type="compositionally biased region" description="Polar residues" evidence="1">
    <location>
        <begin position="7"/>
        <end position="17"/>
    </location>
</feature>
<protein>
    <submittedName>
        <fullName evidence="2">Uncharacterized protein</fullName>
    </submittedName>
</protein>
<feature type="compositionally biased region" description="Basic and acidic residues" evidence="1">
    <location>
        <begin position="125"/>
        <end position="134"/>
    </location>
</feature>
<proteinExistence type="predicted"/>
<dbReference type="Pfam" id="PF20126">
    <property type="entry name" value="TumE"/>
    <property type="match status" value="1"/>
</dbReference>
<evidence type="ECO:0000313" key="2">
    <source>
        <dbReference type="EMBL" id="MFC4246123.1"/>
    </source>
</evidence>
<organism evidence="2 3">
    <name type="scientific">Natribaculum luteum</name>
    <dbReference type="NCBI Taxonomy" id="1586232"/>
    <lineage>
        <taxon>Archaea</taxon>
        <taxon>Methanobacteriati</taxon>
        <taxon>Methanobacteriota</taxon>
        <taxon>Stenosarchaea group</taxon>
        <taxon>Halobacteria</taxon>
        <taxon>Halobacteriales</taxon>
        <taxon>Natrialbaceae</taxon>
        <taxon>Natribaculum</taxon>
    </lineage>
</organism>
<feature type="region of interest" description="Disordered" evidence="1">
    <location>
        <begin position="125"/>
        <end position="145"/>
    </location>
</feature>
<evidence type="ECO:0000256" key="1">
    <source>
        <dbReference type="SAM" id="MobiDB-lite"/>
    </source>
</evidence>
<dbReference type="RefSeq" id="WP_246975605.1">
    <property type="nucleotide sequence ID" value="NZ_CP095398.1"/>
</dbReference>
<dbReference type="EMBL" id="JBHSDJ010000012">
    <property type="protein sequence ID" value="MFC4246123.1"/>
    <property type="molecule type" value="Genomic_DNA"/>
</dbReference>
<evidence type="ECO:0000313" key="3">
    <source>
        <dbReference type="Proteomes" id="UP001595821"/>
    </source>
</evidence>
<comment type="caution">
    <text evidence="2">The sequence shown here is derived from an EMBL/GenBank/DDBJ whole genome shotgun (WGS) entry which is preliminary data.</text>
</comment>
<name>A0ABD5NWL3_9EURY</name>
<feature type="compositionally biased region" description="Basic and acidic residues" evidence="1">
    <location>
        <begin position="43"/>
        <end position="56"/>
    </location>
</feature>
<accession>A0ABD5NWL3</accession>